<organism evidence="2 3">
    <name type="scientific">Arthrobacter cupressi</name>
    <dbReference type="NCBI Taxonomy" id="1045773"/>
    <lineage>
        <taxon>Bacteria</taxon>
        <taxon>Bacillati</taxon>
        <taxon>Actinomycetota</taxon>
        <taxon>Actinomycetes</taxon>
        <taxon>Micrococcales</taxon>
        <taxon>Micrococcaceae</taxon>
        <taxon>Arthrobacter</taxon>
    </lineage>
</organism>
<feature type="domain" description="DUF1206" evidence="1">
    <location>
        <begin position="111"/>
        <end position="179"/>
    </location>
</feature>
<dbReference type="Pfam" id="PF06724">
    <property type="entry name" value="DUF1206"/>
    <property type="match status" value="3"/>
</dbReference>
<proteinExistence type="predicted"/>
<dbReference type="EMBL" id="FNEI01000010">
    <property type="protein sequence ID" value="SDJ40784.1"/>
    <property type="molecule type" value="Genomic_DNA"/>
</dbReference>
<name>A0A1G8THB0_9MICC</name>
<dbReference type="OrthoDB" id="4552598at2"/>
<protein>
    <recommendedName>
        <fullName evidence="1">DUF1206 domain-containing protein</fullName>
    </recommendedName>
</protein>
<keyword evidence="3" id="KW-1185">Reference proteome</keyword>
<gene>
    <name evidence="2" type="ORF">SAMN05216555_110105</name>
</gene>
<dbReference type="InterPro" id="IPR009597">
    <property type="entry name" value="DUF1206"/>
</dbReference>
<evidence type="ECO:0000313" key="2">
    <source>
        <dbReference type="EMBL" id="SDJ40784.1"/>
    </source>
</evidence>
<accession>A0A1G8THB0</accession>
<sequence>MNKSANKTARAAAKSAEAASNSKGLETAARAGFGASGVLHVLVGAIALQLARGLNGEADLGGAVAQLAARPGGPFLLWACFGACAALALWQAGNAVFGTSGNHGRRLTARFGAAGQAVAFALLAATVLSFALGAGKNSRESTSDLTVTLMRAPFGPVILLLAGAGIIGAGIFFAVRGARASFRKDLFLPGAPAPRRTLLTAGVLGYLSKGFALLLVGLLVILATLRQQPEQSTGLDGSLKGLREQPFGPYLLAVLALGLVCYGCFLILKAKYARM</sequence>
<evidence type="ECO:0000313" key="3">
    <source>
        <dbReference type="Proteomes" id="UP000182130"/>
    </source>
</evidence>
<dbReference type="Proteomes" id="UP000182130">
    <property type="component" value="Unassembled WGS sequence"/>
</dbReference>
<feature type="domain" description="DUF1206" evidence="1">
    <location>
        <begin position="31"/>
        <end position="97"/>
    </location>
</feature>
<feature type="domain" description="DUF1206" evidence="1">
    <location>
        <begin position="204"/>
        <end position="272"/>
    </location>
</feature>
<evidence type="ECO:0000259" key="1">
    <source>
        <dbReference type="Pfam" id="PF06724"/>
    </source>
</evidence>
<dbReference type="RefSeq" id="WP_074589691.1">
    <property type="nucleotide sequence ID" value="NZ_FNEI01000010.1"/>
</dbReference>
<dbReference type="AlphaFoldDB" id="A0A1G8THB0"/>
<dbReference type="STRING" id="1045773.SAMN05216555_110105"/>
<reference evidence="3" key="1">
    <citation type="submission" date="2016-10" db="EMBL/GenBank/DDBJ databases">
        <authorList>
            <person name="Varghese N."/>
            <person name="Submissions S."/>
        </authorList>
    </citation>
    <scope>NUCLEOTIDE SEQUENCE [LARGE SCALE GENOMIC DNA]</scope>
    <source>
        <strain evidence="3">CGMCC 1.10783</strain>
    </source>
</reference>